<gene>
    <name evidence="1" type="ORF">SAMN05660831_01576</name>
</gene>
<protein>
    <submittedName>
        <fullName evidence="1">CRISPR system Cascade subunit CasE</fullName>
    </submittedName>
</protein>
<dbReference type="STRING" id="1123397.SAMN05660831_01576"/>
<organism evidence="1 2">
    <name type="scientific">Thiohalospira halophila DSM 15071</name>
    <dbReference type="NCBI Taxonomy" id="1123397"/>
    <lineage>
        <taxon>Bacteria</taxon>
        <taxon>Pseudomonadati</taxon>
        <taxon>Pseudomonadota</taxon>
        <taxon>Gammaproteobacteria</taxon>
        <taxon>Thiohalospirales</taxon>
        <taxon>Thiohalospiraceae</taxon>
        <taxon>Thiohalospira</taxon>
    </lineage>
</organism>
<dbReference type="CDD" id="cd09727">
    <property type="entry name" value="Cas6_I-E"/>
    <property type="match status" value="1"/>
</dbReference>
<keyword evidence="2" id="KW-1185">Reference proteome</keyword>
<dbReference type="RefSeq" id="WP_093428224.1">
    <property type="nucleotide sequence ID" value="NZ_FOMJ01000005.1"/>
</dbReference>
<dbReference type="SUPFAM" id="SSF117987">
    <property type="entry name" value="CRISPR-associated protein"/>
    <property type="match status" value="2"/>
</dbReference>
<dbReference type="InterPro" id="IPR010179">
    <property type="entry name" value="CRISPR-assoc_prot_Cse3"/>
</dbReference>
<dbReference type="OrthoDB" id="9795689at2"/>
<dbReference type="Gene3D" id="3.30.70.1200">
    <property type="entry name" value="Crispr-associated protein, domain 1"/>
    <property type="match status" value="1"/>
</dbReference>
<reference evidence="1 2" key="1">
    <citation type="submission" date="2016-10" db="EMBL/GenBank/DDBJ databases">
        <authorList>
            <person name="de Groot N.N."/>
        </authorList>
    </citation>
    <scope>NUCLEOTIDE SEQUENCE [LARGE SCALE GENOMIC DNA]</scope>
    <source>
        <strain evidence="1 2">HL3</strain>
    </source>
</reference>
<dbReference type="EMBL" id="FOMJ01000005">
    <property type="protein sequence ID" value="SFD41556.1"/>
    <property type="molecule type" value="Genomic_DNA"/>
</dbReference>
<dbReference type="NCBIfam" id="TIGR01907">
    <property type="entry name" value="casE_Cse3"/>
    <property type="match status" value="1"/>
</dbReference>
<dbReference type="Proteomes" id="UP000198611">
    <property type="component" value="Unassembled WGS sequence"/>
</dbReference>
<dbReference type="Pfam" id="PF08798">
    <property type="entry name" value="CRISPR_assoc"/>
    <property type="match status" value="1"/>
</dbReference>
<sequence>MYLSRVRVATEGLDSQSLQRLMEGNAYGNHQLLWRLFPEAEERPFLFRQELEKETPVDGTPRGMPLFYVLSRLAPTAVPGLLNCESKEFTPQLEVGQKLAFKLRANPVVARKEEGRRRSRRHDVLMDAKKAAREEGVEDSLTIRERMETAAREWLGDPERSERHGYRLPVAPQTTGYRQHAYRRKGGEIRFSSIDFEGQLEVVEPERFRQTLEEGIGRSRAFGCGMWMVRRLET</sequence>
<name>A0A1I1S4Y2_9GAMM</name>
<accession>A0A1I1S4Y2</accession>
<dbReference type="AlphaFoldDB" id="A0A1I1S4Y2"/>
<proteinExistence type="predicted"/>
<evidence type="ECO:0000313" key="2">
    <source>
        <dbReference type="Proteomes" id="UP000198611"/>
    </source>
</evidence>
<evidence type="ECO:0000313" key="1">
    <source>
        <dbReference type="EMBL" id="SFD41556.1"/>
    </source>
</evidence>
<dbReference type="SMART" id="SM01101">
    <property type="entry name" value="CRISPR_assoc"/>
    <property type="match status" value="1"/>
</dbReference>
<dbReference type="Gene3D" id="3.30.70.1210">
    <property type="entry name" value="Crispr-associated protein, domain 2"/>
    <property type="match status" value="1"/>
</dbReference>